<accession>A0ACC3A091</accession>
<reference evidence="1" key="1">
    <citation type="submission" date="2022-10" db="EMBL/GenBank/DDBJ databases">
        <title>Culturing micro-colonial fungi from biological soil crusts in the Mojave desert and describing Neophaeococcomyces mojavensis, and introducing the new genera and species Taxawa tesnikishii.</title>
        <authorList>
            <person name="Kurbessoian T."/>
            <person name="Stajich J.E."/>
        </authorList>
    </citation>
    <scope>NUCLEOTIDE SEQUENCE</scope>
    <source>
        <strain evidence="1">JES_112</strain>
    </source>
</reference>
<protein>
    <submittedName>
        <fullName evidence="1">Acyl-CoA-binding protein (ACBP)/diazepam binding inhibitor (DBI)/endozepine (EP)</fullName>
    </submittedName>
</protein>
<keyword evidence="2" id="KW-1185">Reference proteome</keyword>
<sequence length="128" mass="14411">MPGQAFKDAVKESKQLKAKPGQDELLQVLYYVFLQGPMLLICEFAERTKTHIMYSYFKQAQQDPPIDKAPAPGTFDLKGKAKKKAWQKIVDEGVTPQQAEQKYVALVNELKDKYGYDPNKVAEEVGGS</sequence>
<organism evidence="1 2">
    <name type="scientific">Neophaeococcomyces mojaviensis</name>
    <dbReference type="NCBI Taxonomy" id="3383035"/>
    <lineage>
        <taxon>Eukaryota</taxon>
        <taxon>Fungi</taxon>
        <taxon>Dikarya</taxon>
        <taxon>Ascomycota</taxon>
        <taxon>Pezizomycotina</taxon>
        <taxon>Eurotiomycetes</taxon>
        <taxon>Chaetothyriomycetidae</taxon>
        <taxon>Chaetothyriales</taxon>
        <taxon>Chaetothyriales incertae sedis</taxon>
        <taxon>Neophaeococcomyces</taxon>
    </lineage>
</organism>
<proteinExistence type="predicted"/>
<evidence type="ECO:0000313" key="1">
    <source>
        <dbReference type="EMBL" id="KAJ9653286.1"/>
    </source>
</evidence>
<dbReference type="Proteomes" id="UP001172386">
    <property type="component" value="Unassembled WGS sequence"/>
</dbReference>
<evidence type="ECO:0000313" key="2">
    <source>
        <dbReference type="Proteomes" id="UP001172386"/>
    </source>
</evidence>
<gene>
    <name evidence="1" type="primary">ACB1</name>
    <name evidence="1" type="ORF">H2198_007530</name>
</gene>
<dbReference type="EMBL" id="JAPDRQ010000160">
    <property type="protein sequence ID" value="KAJ9653286.1"/>
    <property type="molecule type" value="Genomic_DNA"/>
</dbReference>
<comment type="caution">
    <text evidence="1">The sequence shown here is derived from an EMBL/GenBank/DDBJ whole genome shotgun (WGS) entry which is preliminary data.</text>
</comment>
<name>A0ACC3A091_9EURO</name>